<dbReference type="Pfam" id="PF01852">
    <property type="entry name" value="START"/>
    <property type="match status" value="1"/>
</dbReference>
<keyword evidence="3" id="KW-1185">Reference proteome</keyword>
<feature type="domain" description="START" evidence="1">
    <location>
        <begin position="138"/>
        <end position="240"/>
    </location>
</feature>
<dbReference type="Proteomes" id="UP000315496">
    <property type="component" value="Chromosome 2"/>
</dbReference>
<dbReference type="EMBL" id="VDLU01000002">
    <property type="protein sequence ID" value="TNJ28309.1"/>
    <property type="molecule type" value="Genomic_DNA"/>
</dbReference>
<dbReference type="InterPro" id="IPR002913">
    <property type="entry name" value="START_lipid-bd_dom"/>
</dbReference>
<comment type="caution">
    <text evidence="2">The sequence shown here is derived from an EMBL/GenBank/DDBJ whole genome shotgun (WGS) entry which is preliminary data.</text>
</comment>
<reference evidence="2 3" key="1">
    <citation type="submission" date="2019-05" db="EMBL/GenBank/DDBJ databases">
        <title>The compact genome of Giardia muris reveals important steps in the evolution of intestinal protozoan parasites.</title>
        <authorList>
            <person name="Xu F."/>
            <person name="Jimenez-Gonzalez A."/>
            <person name="Einarsson E."/>
            <person name="Astvaldsson A."/>
            <person name="Peirasmaki D."/>
            <person name="Eckmann L."/>
            <person name="Andersson J.O."/>
            <person name="Svard S.G."/>
            <person name="Jerlstrom-Hultqvist J."/>
        </authorList>
    </citation>
    <scope>NUCLEOTIDE SEQUENCE [LARGE SCALE GENOMIC DNA]</scope>
    <source>
        <strain evidence="2 3">Roberts-Thomson</strain>
    </source>
</reference>
<dbReference type="VEuPathDB" id="GiardiaDB:GMRT_11248"/>
<dbReference type="OrthoDB" id="10251678at2759"/>
<dbReference type="SUPFAM" id="SSF55961">
    <property type="entry name" value="Bet v1-like"/>
    <property type="match status" value="1"/>
</dbReference>
<organism evidence="2 3">
    <name type="scientific">Giardia muris</name>
    <dbReference type="NCBI Taxonomy" id="5742"/>
    <lineage>
        <taxon>Eukaryota</taxon>
        <taxon>Metamonada</taxon>
        <taxon>Diplomonadida</taxon>
        <taxon>Hexamitidae</taxon>
        <taxon>Giardiinae</taxon>
        <taxon>Giardia</taxon>
    </lineage>
</organism>
<dbReference type="AlphaFoldDB" id="A0A4Z1T6Z3"/>
<name>A0A4Z1T6Z3_GIAMU</name>
<sequence>MPIYTGVVPPELWAHVDAEADNIVDACLTMLKDVSWKTPKTDEDLSVCVGSVPGSKFEAVRATMDINFPIASCIGALAVDIEINESSPADVRKRTLFRHEMTPNQETLDERTKSQTYVKASIGRECKAIPEMHLIMQFVTTSPSSIVAHREFVIAVIVRELPSVNGCRRAISALRSLTHPKLTDIFPEASKDEKWVRGFIGASCFLFEETSPGADKVKATFLSHADPMGKVPAMVANAVVINQGKALIRVSHHLEKCNQ</sequence>
<gene>
    <name evidence="2" type="ORF">GMRT_11248</name>
</gene>
<evidence type="ECO:0000313" key="3">
    <source>
        <dbReference type="Proteomes" id="UP000315496"/>
    </source>
</evidence>
<dbReference type="InterPro" id="IPR023393">
    <property type="entry name" value="START-like_dom_sf"/>
</dbReference>
<evidence type="ECO:0000313" key="2">
    <source>
        <dbReference type="EMBL" id="TNJ28309.1"/>
    </source>
</evidence>
<evidence type="ECO:0000259" key="1">
    <source>
        <dbReference type="Pfam" id="PF01852"/>
    </source>
</evidence>
<dbReference type="GO" id="GO:0008289">
    <property type="term" value="F:lipid binding"/>
    <property type="evidence" value="ECO:0007669"/>
    <property type="project" value="InterPro"/>
</dbReference>
<protein>
    <submittedName>
        <fullName evidence="2">START domain-containing protein</fullName>
    </submittedName>
</protein>
<dbReference type="Gene3D" id="3.30.530.20">
    <property type="match status" value="1"/>
</dbReference>
<proteinExistence type="predicted"/>
<accession>A0A4Z1T6Z3</accession>